<evidence type="ECO:0000256" key="6">
    <source>
        <dbReference type="SAM" id="Phobius"/>
    </source>
</evidence>
<feature type="transmembrane region" description="Helical" evidence="6">
    <location>
        <begin position="58"/>
        <end position="76"/>
    </location>
</feature>
<dbReference type="RefSeq" id="WP_289607523.1">
    <property type="nucleotide sequence ID" value="NZ_JAUDCG010000017.1"/>
</dbReference>
<dbReference type="InterPro" id="IPR019264">
    <property type="entry name" value="DUF2179"/>
</dbReference>
<keyword evidence="3 6" id="KW-0812">Transmembrane</keyword>
<evidence type="ECO:0000256" key="1">
    <source>
        <dbReference type="ARBA" id="ARBA00004651"/>
    </source>
</evidence>
<evidence type="ECO:0000256" key="3">
    <source>
        <dbReference type="ARBA" id="ARBA00022692"/>
    </source>
</evidence>
<feature type="domain" description="DUF2179" evidence="7">
    <location>
        <begin position="225"/>
        <end position="279"/>
    </location>
</feature>
<name>A0ABT7UDR3_9FIRM</name>
<dbReference type="PANTHER" id="PTHR33545">
    <property type="entry name" value="UPF0750 MEMBRANE PROTEIN YITT-RELATED"/>
    <property type="match status" value="1"/>
</dbReference>
<sequence>MKNKKIKEWIMEAGFVLVGNLIVALGVTFFILPSDILSGGTAGIAVALEPILHLPETLVINVLTVGLFLLGSICLGKAFFLKTVLSTLVYPVYISVLSLYFSDMVITDNQLLASIYAGICIGVGIGLVYRVDGSTGGMDIPPLIVHKYTHLPLSVLVMCFDGATVLLGAAVYGIEASMIGLVSVFISGQVINKVLTLGSEASKTLFIISPKWEEIRDAINQELDRGVTLVPALGGYANEQRMMVMTVVKQKQFANLQRLITHIDPEAFFVVNDANEVQGAGFTFGKHYRSDRVLTQVQTKETA</sequence>
<dbReference type="EMBL" id="JAUDCG010000017">
    <property type="protein sequence ID" value="MDM8157060.1"/>
    <property type="molecule type" value="Genomic_DNA"/>
</dbReference>
<reference evidence="8 9" key="2">
    <citation type="submission" date="2023-06" db="EMBL/GenBank/DDBJ databases">
        <title>Identification and characterization of horizontal gene transfer across gut microbiota members of farm animals based on homology search.</title>
        <authorList>
            <person name="Schwarzerova J."/>
            <person name="Nykrynova M."/>
            <person name="Jureckova K."/>
            <person name="Cejkova D."/>
            <person name="Rychlik I."/>
        </authorList>
    </citation>
    <scope>NUCLEOTIDE SEQUENCE [LARGE SCALE GENOMIC DNA]</scope>
    <source>
        <strain evidence="8 9">ET39</strain>
    </source>
</reference>
<feature type="transmembrane region" description="Helical" evidence="6">
    <location>
        <begin position="113"/>
        <end position="131"/>
    </location>
</feature>
<keyword evidence="4 6" id="KW-1133">Transmembrane helix</keyword>
<evidence type="ECO:0000313" key="8">
    <source>
        <dbReference type="EMBL" id="MDM8157060.1"/>
    </source>
</evidence>
<organism evidence="8 9">
    <name type="scientific">Amedibacillus dolichus</name>
    <dbReference type="NCBI Taxonomy" id="31971"/>
    <lineage>
        <taxon>Bacteria</taxon>
        <taxon>Bacillati</taxon>
        <taxon>Bacillota</taxon>
        <taxon>Erysipelotrichia</taxon>
        <taxon>Erysipelotrichales</taxon>
        <taxon>Erysipelotrichaceae</taxon>
        <taxon>Amedibacillus</taxon>
    </lineage>
</organism>
<keyword evidence="9" id="KW-1185">Reference proteome</keyword>
<dbReference type="PANTHER" id="PTHR33545:SF9">
    <property type="entry name" value="UPF0750 MEMBRANE PROTEIN YITE"/>
    <property type="match status" value="1"/>
</dbReference>
<dbReference type="Pfam" id="PF02588">
    <property type="entry name" value="YitT_membrane"/>
    <property type="match status" value="1"/>
</dbReference>
<gene>
    <name evidence="8" type="ORF">QUV96_05340</name>
</gene>
<protein>
    <submittedName>
        <fullName evidence="8">YitT family protein</fullName>
    </submittedName>
</protein>
<evidence type="ECO:0000256" key="5">
    <source>
        <dbReference type="ARBA" id="ARBA00023136"/>
    </source>
</evidence>
<dbReference type="InterPro" id="IPR051461">
    <property type="entry name" value="UPF0750_membrane"/>
</dbReference>
<dbReference type="Proteomes" id="UP001529340">
    <property type="component" value="Unassembled WGS sequence"/>
</dbReference>
<proteinExistence type="predicted"/>
<dbReference type="Gene3D" id="3.30.70.120">
    <property type="match status" value="1"/>
</dbReference>
<dbReference type="InterPro" id="IPR015867">
    <property type="entry name" value="N-reg_PII/ATP_PRibTrfase_C"/>
</dbReference>
<accession>A0ABT7UDR3</accession>
<reference evidence="8 9" key="3">
    <citation type="submission" date="2023-06" db="EMBL/GenBank/DDBJ databases">
        <authorList>
            <person name="Zeman M."/>
            <person name="Kubasova T."/>
            <person name="Jahodarova E."/>
            <person name="Nykrynova M."/>
            <person name="Rychlik I."/>
        </authorList>
    </citation>
    <scope>NUCLEOTIDE SEQUENCE [LARGE SCALE GENOMIC DNA]</scope>
    <source>
        <strain evidence="8 9">ET39</strain>
    </source>
</reference>
<dbReference type="CDD" id="cd16380">
    <property type="entry name" value="YitT_C"/>
    <property type="match status" value="1"/>
</dbReference>
<feature type="transmembrane region" description="Helical" evidence="6">
    <location>
        <begin position="151"/>
        <end position="172"/>
    </location>
</feature>
<dbReference type="PIRSF" id="PIRSF006483">
    <property type="entry name" value="Membrane_protein_YitT"/>
    <property type="match status" value="1"/>
</dbReference>
<comment type="caution">
    <text evidence="8">The sequence shown here is derived from an EMBL/GenBank/DDBJ whole genome shotgun (WGS) entry which is preliminary data.</text>
</comment>
<evidence type="ECO:0000259" key="7">
    <source>
        <dbReference type="Pfam" id="PF10035"/>
    </source>
</evidence>
<dbReference type="InterPro" id="IPR003740">
    <property type="entry name" value="YitT"/>
</dbReference>
<evidence type="ECO:0000313" key="9">
    <source>
        <dbReference type="Proteomes" id="UP001529340"/>
    </source>
</evidence>
<comment type="subcellular location">
    <subcellularLocation>
        <location evidence="1">Cell membrane</location>
        <topology evidence="1">Multi-pass membrane protein</topology>
    </subcellularLocation>
</comment>
<keyword evidence="5 6" id="KW-0472">Membrane</keyword>
<reference evidence="9" key="1">
    <citation type="submission" date="2023-06" db="EMBL/GenBank/DDBJ databases">
        <title>Identification and characterization of horizontal gene transfer across gut microbiota members of farm animals based on homology search.</title>
        <authorList>
            <person name="Zeman M."/>
            <person name="Kubasova T."/>
            <person name="Jahodarova E."/>
            <person name="Nykrynova M."/>
            <person name="Rychlik I."/>
        </authorList>
    </citation>
    <scope>NUCLEOTIDE SEQUENCE [LARGE SCALE GENOMIC DNA]</scope>
    <source>
        <strain evidence="9">ET39</strain>
    </source>
</reference>
<evidence type="ECO:0000256" key="2">
    <source>
        <dbReference type="ARBA" id="ARBA00022475"/>
    </source>
</evidence>
<feature type="transmembrane region" description="Helical" evidence="6">
    <location>
        <begin position="12"/>
        <end position="32"/>
    </location>
</feature>
<keyword evidence="2" id="KW-1003">Cell membrane</keyword>
<dbReference type="Pfam" id="PF10035">
    <property type="entry name" value="DUF2179"/>
    <property type="match status" value="1"/>
</dbReference>
<feature type="transmembrane region" description="Helical" evidence="6">
    <location>
        <begin position="83"/>
        <end position="101"/>
    </location>
</feature>
<evidence type="ECO:0000256" key="4">
    <source>
        <dbReference type="ARBA" id="ARBA00022989"/>
    </source>
</evidence>